<evidence type="ECO:0000256" key="2">
    <source>
        <dbReference type="ARBA" id="ARBA00022692"/>
    </source>
</evidence>
<evidence type="ECO:0000256" key="4">
    <source>
        <dbReference type="ARBA" id="ARBA00023136"/>
    </source>
</evidence>
<gene>
    <name evidence="7" type="ORF">PSACC_00615</name>
</gene>
<evidence type="ECO:0000256" key="1">
    <source>
        <dbReference type="ARBA" id="ARBA00004141"/>
    </source>
</evidence>
<sequence>MTAPLTSPAVHNAPPSTLRVAAVVAFYIVTSISMIMVNKAVLNHARLPLFFLWGQLIIAVVFLKMASMLNLLVLPPISIALLKSVAPLIAINVVGLVMNTLCLQNIDAVMYQVARSLILPITVAMSPFMQSQRITFKVFLCCACITAGFLVGIFGESNFTVSTIGITFGVLSSLTTALHSFVIKNSFQNVKHNGAFDLVFYNNLFSAIFLAPILVLEVPAMASFVTHSGWPAVKVFLFGTLLAGSTGLLINLAGFLQIKTTSPVTHTVSSAARGVLQTLAARAILGEAITAARCMGIAVTLFGSCMYSYVKSIEMAQSREYTKVEGRGEG</sequence>
<feature type="transmembrane region" description="Helical" evidence="5">
    <location>
        <begin position="20"/>
        <end position="37"/>
    </location>
</feature>
<comment type="subcellular location">
    <subcellularLocation>
        <location evidence="1">Membrane</location>
        <topology evidence="1">Multi-pass membrane protein</topology>
    </subcellularLocation>
</comment>
<dbReference type="InterPro" id="IPR050186">
    <property type="entry name" value="TPT_transporter"/>
</dbReference>
<feature type="transmembrane region" description="Helical" evidence="5">
    <location>
        <begin position="235"/>
        <end position="256"/>
    </location>
</feature>
<evidence type="ECO:0000313" key="8">
    <source>
        <dbReference type="Proteomes" id="UP000240830"/>
    </source>
</evidence>
<dbReference type="PANTHER" id="PTHR11132">
    <property type="entry name" value="SOLUTE CARRIER FAMILY 35"/>
    <property type="match status" value="1"/>
</dbReference>
<keyword evidence="8" id="KW-1185">Reference proteome</keyword>
<keyword evidence="2 5" id="KW-0812">Transmembrane</keyword>
<accession>A0A2H9TPA1</accession>
<keyword evidence="4 5" id="KW-0472">Membrane</keyword>
<keyword evidence="3 5" id="KW-1133">Transmembrane helix</keyword>
<feature type="transmembrane region" description="Helical" evidence="5">
    <location>
        <begin position="161"/>
        <end position="183"/>
    </location>
</feature>
<dbReference type="STRING" id="1246581.A0A2H9TPA1"/>
<feature type="transmembrane region" description="Helical" evidence="5">
    <location>
        <begin position="49"/>
        <end position="73"/>
    </location>
</feature>
<organism evidence="7 8">
    <name type="scientific">Paramicrosporidium saccamoebae</name>
    <dbReference type="NCBI Taxonomy" id="1246581"/>
    <lineage>
        <taxon>Eukaryota</taxon>
        <taxon>Fungi</taxon>
        <taxon>Fungi incertae sedis</taxon>
        <taxon>Cryptomycota</taxon>
        <taxon>Cryptomycota incertae sedis</taxon>
        <taxon>Paramicrosporidium</taxon>
    </lineage>
</organism>
<evidence type="ECO:0000313" key="7">
    <source>
        <dbReference type="EMBL" id="PJF19559.1"/>
    </source>
</evidence>
<dbReference type="InterPro" id="IPR004853">
    <property type="entry name" value="Sugar_P_trans_dom"/>
</dbReference>
<feature type="transmembrane region" description="Helical" evidence="5">
    <location>
        <begin position="134"/>
        <end position="155"/>
    </location>
</feature>
<name>A0A2H9TPA1_9FUNG</name>
<dbReference type="Pfam" id="PF03151">
    <property type="entry name" value="TPT"/>
    <property type="match status" value="1"/>
</dbReference>
<feature type="transmembrane region" description="Helical" evidence="5">
    <location>
        <begin position="195"/>
        <end position="215"/>
    </location>
</feature>
<evidence type="ECO:0000256" key="3">
    <source>
        <dbReference type="ARBA" id="ARBA00022989"/>
    </source>
</evidence>
<proteinExistence type="predicted"/>
<dbReference type="GO" id="GO:0016020">
    <property type="term" value="C:membrane"/>
    <property type="evidence" value="ECO:0007669"/>
    <property type="project" value="UniProtKB-SubCell"/>
</dbReference>
<feature type="transmembrane region" description="Helical" evidence="5">
    <location>
        <begin position="85"/>
        <end position="106"/>
    </location>
</feature>
<protein>
    <recommendedName>
        <fullName evidence="6">Sugar phosphate transporter domain-containing protein</fullName>
    </recommendedName>
</protein>
<feature type="domain" description="Sugar phosphate transporter" evidence="6">
    <location>
        <begin position="19"/>
        <end position="308"/>
    </location>
</feature>
<comment type="caution">
    <text evidence="7">The sequence shown here is derived from an EMBL/GenBank/DDBJ whole genome shotgun (WGS) entry which is preliminary data.</text>
</comment>
<dbReference type="AlphaFoldDB" id="A0A2H9TPA1"/>
<evidence type="ECO:0000259" key="6">
    <source>
        <dbReference type="Pfam" id="PF03151"/>
    </source>
</evidence>
<dbReference type="Proteomes" id="UP000240830">
    <property type="component" value="Unassembled WGS sequence"/>
</dbReference>
<reference evidence="7 8" key="1">
    <citation type="submission" date="2016-10" db="EMBL/GenBank/DDBJ databases">
        <title>The genome of Paramicrosporidium saccamoebae is the missing link in understanding Cryptomycota and Microsporidia evolution.</title>
        <authorList>
            <person name="Quandt C.A."/>
            <person name="Beaudet D."/>
            <person name="Corsaro D."/>
            <person name="Michel R."/>
            <person name="Corradi N."/>
            <person name="James T."/>
        </authorList>
    </citation>
    <scope>NUCLEOTIDE SEQUENCE [LARGE SCALE GENOMIC DNA]</scope>
    <source>
        <strain evidence="7 8">KSL3</strain>
    </source>
</reference>
<evidence type="ECO:0000256" key="5">
    <source>
        <dbReference type="SAM" id="Phobius"/>
    </source>
</evidence>
<dbReference type="EMBL" id="MTSL01000051">
    <property type="protein sequence ID" value="PJF19559.1"/>
    <property type="molecule type" value="Genomic_DNA"/>
</dbReference>
<dbReference type="OrthoDB" id="5547497at2759"/>